<feature type="domain" description="Type III secretion system flagellar brake protein YcgR PilZN" evidence="5">
    <location>
        <begin position="20"/>
        <end position="108"/>
    </location>
</feature>
<proteinExistence type="predicted"/>
<evidence type="ECO:0000313" key="7">
    <source>
        <dbReference type="Proteomes" id="UP000601768"/>
    </source>
</evidence>
<gene>
    <name evidence="6" type="ORF">H8B19_11965</name>
</gene>
<keyword evidence="6" id="KW-0282">Flagellum</keyword>
<protein>
    <submittedName>
        <fullName evidence="6">Flagellar brake protein</fullName>
    </submittedName>
</protein>
<evidence type="ECO:0000256" key="1">
    <source>
        <dbReference type="ARBA" id="ARBA00022636"/>
    </source>
</evidence>
<keyword evidence="6" id="KW-0966">Cell projection</keyword>
<dbReference type="Proteomes" id="UP000601768">
    <property type="component" value="Unassembled WGS sequence"/>
</dbReference>
<name>A0A8J6LZY7_9ALTE</name>
<dbReference type="Pfam" id="PF07238">
    <property type="entry name" value="PilZ"/>
    <property type="match status" value="1"/>
</dbReference>
<dbReference type="SUPFAM" id="SSF141371">
    <property type="entry name" value="PilZ domain-like"/>
    <property type="match status" value="2"/>
</dbReference>
<accession>A0A8J6LZY7</accession>
<dbReference type="AlphaFoldDB" id="A0A8J6LZY7"/>
<dbReference type="InterPro" id="IPR009926">
    <property type="entry name" value="T3SS_YcgR_PilZN"/>
</dbReference>
<keyword evidence="7" id="KW-1185">Reference proteome</keyword>
<dbReference type="InterPro" id="IPR009875">
    <property type="entry name" value="PilZ_domain"/>
</dbReference>
<dbReference type="EMBL" id="JACNEP010000008">
    <property type="protein sequence ID" value="MBC3766595.1"/>
    <property type="molecule type" value="Genomic_DNA"/>
</dbReference>
<evidence type="ECO:0000313" key="6">
    <source>
        <dbReference type="EMBL" id="MBC3766595.1"/>
    </source>
</evidence>
<dbReference type="InterPro" id="IPR012349">
    <property type="entry name" value="Split_barrel_FMN-bd"/>
</dbReference>
<keyword evidence="3" id="KW-0975">Bacterial flagellum</keyword>
<evidence type="ECO:0000256" key="2">
    <source>
        <dbReference type="ARBA" id="ARBA00022741"/>
    </source>
</evidence>
<reference evidence="6" key="1">
    <citation type="journal article" date="2018" name="Int. J. Syst. Evol. Microbiol.">
        <title>Neptunicella marina gen. nov., sp. nov., isolated from surface seawater.</title>
        <authorList>
            <person name="Liu X."/>
            <person name="Lai Q."/>
            <person name="Du Y."/>
            <person name="Zhang X."/>
            <person name="Liu Z."/>
            <person name="Sun F."/>
            <person name="Shao Z."/>
        </authorList>
    </citation>
    <scope>NUCLEOTIDE SEQUENCE</scope>
    <source>
        <strain evidence="6">S27-2</strain>
    </source>
</reference>
<dbReference type="Pfam" id="PF12945">
    <property type="entry name" value="PilZNR"/>
    <property type="match status" value="1"/>
</dbReference>
<evidence type="ECO:0000259" key="4">
    <source>
        <dbReference type="Pfam" id="PF07238"/>
    </source>
</evidence>
<evidence type="ECO:0000256" key="3">
    <source>
        <dbReference type="ARBA" id="ARBA00023143"/>
    </source>
</evidence>
<organism evidence="6 7">
    <name type="scientific">Neptunicella marina</name>
    <dbReference type="NCBI Taxonomy" id="2125989"/>
    <lineage>
        <taxon>Bacteria</taxon>
        <taxon>Pseudomonadati</taxon>
        <taxon>Pseudomonadota</taxon>
        <taxon>Gammaproteobacteria</taxon>
        <taxon>Alteromonadales</taxon>
        <taxon>Alteromonadaceae</taxon>
        <taxon>Neptunicella</taxon>
    </lineage>
</organism>
<feature type="domain" description="PilZ" evidence="4">
    <location>
        <begin position="116"/>
        <end position="209"/>
    </location>
</feature>
<comment type="caution">
    <text evidence="6">The sequence shown here is derived from an EMBL/GenBank/DDBJ whole genome shotgun (WGS) entry which is preliminary data.</text>
</comment>
<keyword evidence="2" id="KW-0547">Nucleotide-binding</keyword>
<keyword evidence="6" id="KW-0969">Cilium</keyword>
<reference evidence="6" key="2">
    <citation type="submission" date="2020-08" db="EMBL/GenBank/DDBJ databases">
        <authorList>
            <person name="Lai Q."/>
        </authorList>
    </citation>
    <scope>NUCLEOTIDE SEQUENCE</scope>
    <source>
        <strain evidence="6">S27-2</strain>
    </source>
</reference>
<evidence type="ECO:0000259" key="5">
    <source>
        <dbReference type="Pfam" id="PF12945"/>
    </source>
</evidence>
<dbReference type="GO" id="GO:0035438">
    <property type="term" value="F:cyclic-di-GMP binding"/>
    <property type="evidence" value="ECO:0007669"/>
    <property type="project" value="InterPro"/>
</dbReference>
<sequence length="212" mass="24180">MPDPSTQPVQEHMIFENLRMGQYVDIEIQNHMRDRFKSSLVGAKEGHYLILEQPDVKKYGYVRDQLKDGIALVFRTICEKTTGECLAFRTELRGVVNHPSKLVIINFPDEIQLRELRREQRKQYTKPAQIFPPNSDTRIDGVITDISAGGCRFELEVGDSVRGVKSEFVMVELQHPETGELVVVGARVCSQRKQYNLISIGLAFEQELQMAG</sequence>
<dbReference type="Gene3D" id="2.40.10.220">
    <property type="entry name" value="predicted glycosyltransferase like domains"/>
    <property type="match status" value="1"/>
</dbReference>
<dbReference type="Gene3D" id="2.30.110.10">
    <property type="entry name" value="Electron Transport, Fmn-binding Protein, Chain A"/>
    <property type="match status" value="1"/>
</dbReference>
<keyword evidence="1" id="KW-0973">c-di-GMP</keyword>
<dbReference type="RefSeq" id="WP_186507122.1">
    <property type="nucleotide sequence ID" value="NZ_JACNEP010000008.1"/>
</dbReference>